<evidence type="ECO:0000313" key="2">
    <source>
        <dbReference type="Proteomes" id="UP001430356"/>
    </source>
</evidence>
<evidence type="ECO:0008006" key="3">
    <source>
        <dbReference type="Google" id="ProtNLM"/>
    </source>
</evidence>
<keyword evidence="2" id="KW-1185">Reference proteome</keyword>
<comment type="caution">
    <text evidence="1">The sequence shown here is derived from an EMBL/GenBank/DDBJ whole genome shotgun (WGS) entry which is preliminary data.</text>
</comment>
<protein>
    <recommendedName>
        <fullName evidence="3">Exportin-1/Importin-beta-like domain-containing protein</fullName>
    </recommendedName>
</protein>
<dbReference type="Proteomes" id="UP001430356">
    <property type="component" value="Unassembled WGS sequence"/>
</dbReference>
<sequence>MGNLDVVDVAAAAAAVVRFAAHGDPGVNQQLMHAIDHSLDAGGTPAAHTLAPRLLRWALEDTAGAIATPASRAAVAYVSALNRHFCVHVVLQHLSQPLDRRPAGLAELLSLYHASVYRLADSNGAAYRQLVQCVACLLVVTEDHLVECLHAWIRGGDGASAAESRAGLHVFSAVVDLLADRRVALGSIRRATQRRHVQEHLHLVLQTPLTAEADMPLLVRVTDAAVRFLLEAMFGEPQEVAATLWELLPTSAVWQHCLRCLGAATTTAAACPTDVLDLICDVLRCQTLLTAAAEALLSSALPLVLQPTAPPSTSTPATAAVGWEAISRVLAAALEASTAAIVAQQPSDGRLFHLLSSAADRMAQLLQSPAAPAAAVCFVCEGISALTQALEPAPLPEMETDDDPEDFASFVEATEASNAEKRCVVARLTSFLRGCATALAVRLTRSGFAAAEWRHIASHVTRRNADGGAEDFAVVHDDLETAVFATYERLTALTGPLSLEEVQLAAPELSQQLVLVLGDPDLCLRWVESVPAAALLPQSALLPSCVARYVSATSAWATESAAARVMAALLRALATYAEEDTCRVEGTTDDNAAAVLQVATAAAAVVLAVARRSGEVAAAHLRERSAPLVSTLWRSALSATTSVRHAAADELAVLLESGVVILPEAAVGVLAQQDAYTQALLCATGGTSTASLDTVEALAHTLQCVGRLAAAEAEALQARVCRSIVVRARRHIEADEWDGEAFAGHVDGWHAQHPALLGYVTSLAAAAPPAARPGLLMSALARFFSLPGGGDTATAEVVEALAIHVVDTVAASAATAPSLHALLLWLLQPHPSFTAADGARRVRALAQCGQVLCERGHVEAHALSEALVAGVARWHDFTSASALSAGAAEDVVGADDDVEGDAEELQLRQQVLERLAVWGRCVAAAPAPPETSPAWLLRLHSAQDDYERVEILKGV</sequence>
<proteinExistence type="predicted"/>
<gene>
    <name evidence="1" type="ORF">NESM_000291100</name>
</gene>
<accession>A0AAW0F7V5</accession>
<dbReference type="AlphaFoldDB" id="A0AAW0F7V5"/>
<evidence type="ECO:0000313" key="1">
    <source>
        <dbReference type="EMBL" id="KAK7202208.1"/>
    </source>
</evidence>
<organism evidence="1 2">
    <name type="scientific">Novymonas esmeraldas</name>
    <dbReference type="NCBI Taxonomy" id="1808958"/>
    <lineage>
        <taxon>Eukaryota</taxon>
        <taxon>Discoba</taxon>
        <taxon>Euglenozoa</taxon>
        <taxon>Kinetoplastea</taxon>
        <taxon>Metakinetoplastina</taxon>
        <taxon>Trypanosomatida</taxon>
        <taxon>Trypanosomatidae</taxon>
        <taxon>Novymonas</taxon>
    </lineage>
</organism>
<reference evidence="1 2" key="1">
    <citation type="journal article" date="2021" name="MBio">
        <title>A New Model Trypanosomatid, Novymonas esmeraldas: Genomic Perception of Its 'Candidatus Pandoraea novymonadis' Endosymbiont.</title>
        <authorList>
            <person name="Zakharova A."/>
            <person name="Saura A."/>
            <person name="Butenko A."/>
            <person name="Podesvova L."/>
            <person name="Warmusova S."/>
            <person name="Kostygov A.Y."/>
            <person name="Nenarokova A."/>
            <person name="Lukes J."/>
            <person name="Opperdoes F.R."/>
            <person name="Yurchenko V."/>
        </authorList>
    </citation>
    <scope>NUCLEOTIDE SEQUENCE [LARGE SCALE GENOMIC DNA]</scope>
    <source>
        <strain evidence="1 2">E262AT.01</strain>
    </source>
</reference>
<name>A0AAW0F7V5_9TRYP</name>
<dbReference type="EMBL" id="JAECZO010000026">
    <property type="protein sequence ID" value="KAK7202208.1"/>
    <property type="molecule type" value="Genomic_DNA"/>
</dbReference>